<dbReference type="KEGG" id="cagg:HYG79_01325"/>
<dbReference type="PANTHER" id="PTHR42899:SF1">
    <property type="entry name" value="SPERMATOGENESIS-ASSOCIATED PROTEIN 20"/>
    <property type="match status" value="1"/>
</dbReference>
<proteinExistence type="predicted"/>
<dbReference type="InterPro" id="IPR024705">
    <property type="entry name" value="Ssp411"/>
</dbReference>
<evidence type="ECO:0000313" key="3">
    <source>
        <dbReference type="Proteomes" id="UP000509302"/>
    </source>
</evidence>
<dbReference type="SUPFAM" id="SSF48208">
    <property type="entry name" value="Six-hairpin glycosidases"/>
    <property type="match status" value="1"/>
</dbReference>
<protein>
    <submittedName>
        <fullName evidence="2">Thioredoxin domain-containing protein</fullName>
    </submittedName>
</protein>
<dbReference type="AlphaFoldDB" id="A0A7H9AUL1"/>
<feature type="domain" description="Spermatogenesis-associated protein 20-like TRX" evidence="1">
    <location>
        <begin position="33"/>
        <end position="186"/>
    </location>
</feature>
<organism evidence="2 3">
    <name type="scientific">Costertonia aggregata</name>
    <dbReference type="NCBI Taxonomy" id="343403"/>
    <lineage>
        <taxon>Bacteria</taxon>
        <taxon>Pseudomonadati</taxon>
        <taxon>Bacteroidota</taxon>
        <taxon>Flavobacteriia</taxon>
        <taxon>Flavobacteriales</taxon>
        <taxon>Flavobacteriaceae</taxon>
        <taxon>Costertonia</taxon>
    </lineage>
</organism>
<dbReference type="Gene3D" id="1.50.10.20">
    <property type="match status" value="1"/>
</dbReference>
<gene>
    <name evidence="2" type="ORF">HYG79_01325</name>
</gene>
<dbReference type="InterPro" id="IPR004879">
    <property type="entry name" value="Ssp411-like_TRX"/>
</dbReference>
<keyword evidence="3" id="KW-1185">Reference proteome</keyword>
<dbReference type="CDD" id="cd02955">
    <property type="entry name" value="SSP411"/>
    <property type="match status" value="1"/>
</dbReference>
<dbReference type="SUPFAM" id="SSF52833">
    <property type="entry name" value="Thioredoxin-like"/>
    <property type="match status" value="1"/>
</dbReference>
<dbReference type="EMBL" id="CP058595">
    <property type="protein sequence ID" value="QLG47178.1"/>
    <property type="molecule type" value="Genomic_DNA"/>
</dbReference>
<accession>A0A7H9AUL1</accession>
<evidence type="ECO:0000313" key="2">
    <source>
        <dbReference type="EMBL" id="QLG47178.1"/>
    </source>
</evidence>
<dbReference type="Gene3D" id="1.50.10.10">
    <property type="match status" value="1"/>
</dbReference>
<dbReference type="PIRSF" id="PIRSF006402">
    <property type="entry name" value="UCP006402_thioredoxin"/>
    <property type="match status" value="1"/>
</dbReference>
<evidence type="ECO:0000259" key="1">
    <source>
        <dbReference type="Pfam" id="PF03190"/>
    </source>
</evidence>
<sequence>MFRALGLGFTMLLFFSTCKKNDKKQMDIDHKYTNALIDETSPYLLQHAHNPVDWRPWSQEALDEAKKENKLVLVSIGYSSCHWCHVMEEETFENDTIAELMNENFINIKVDREERPDVDQIYMTAVQLMQGDGGWPLNVITLPNGKPLYGGTYHTKEQWQKVLTKISKLYNENPIKAEEYSDMVAKGIQEVNIIQPSADFERLTKDALAQSVETWKSSWDTTWGGDKRNEKFMLPVNLDFLLDYALLSRDEAVLAHVELTLDKMVMGGVYDHIGGGFFRYSTDPEWKVPHFEKMLYDNAQLIYLYAKAYKTFKKETYKEVVLGTIAFLEREMKNPEGGYFAALDADIEGEEGKYYVWTKDELKSVLGGDFPLFASYYTIAKDAVWEDGKYVLHKLNNDTSFTSEHHITLNELRSKQKIWREKLGNAKQKRVRPRTDDKIITSWNALLIKGYVEAYTALGNETYLNNALSILTFIESKSYVNEKLGHSHKKDSKFINGFLEDYSFLADACITLYSVSMNEKHLEFAKKLTQTIAKNFTDEASGLYTYNEGEELISKLIKTDDGVIPSPNSVMAKNLFKLGHINYDMHQIKKAKTMLSTVLPNLQENPYAYANWNSLFLNTTYPYYEVAIVGNEAASKLKELGRNNIPNTLKVGSTKESDLPLFQDRYDESDTYIYVCRDNTCKLPVTDVKEAMGLLPKSYVQKNVPLHFDTMN</sequence>
<dbReference type="Gene3D" id="3.40.30.10">
    <property type="entry name" value="Glutaredoxin"/>
    <property type="match status" value="1"/>
</dbReference>
<name>A0A7H9AUL1_9FLAO</name>
<dbReference type="InterPro" id="IPR008928">
    <property type="entry name" value="6-hairpin_glycosidase_sf"/>
</dbReference>
<dbReference type="Proteomes" id="UP000509302">
    <property type="component" value="Chromosome"/>
</dbReference>
<reference evidence="2 3" key="1">
    <citation type="journal article" date="2006" name="Int. J. Syst. Evol. Microbiol.">
        <title>Costertonia aggregata gen. nov., sp. nov., a mesophilic marine bacterium of the family Flavobacteriaceae, isolated from a mature biofilm.</title>
        <authorList>
            <person name="Kwon K.K."/>
            <person name="Lee Y.K."/>
            <person name="Lee H.K."/>
        </authorList>
    </citation>
    <scope>NUCLEOTIDE SEQUENCE [LARGE SCALE GENOMIC DNA]</scope>
    <source>
        <strain evidence="2 3">KCCM 42265</strain>
    </source>
</reference>
<dbReference type="InterPro" id="IPR012341">
    <property type="entry name" value="6hp_glycosidase-like_sf"/>
</dbReference>
<dbReference type="Pfam" id="PF03190">
    <property type="entry name" value="Thioredox_DsbH"/>
    <property type="match status" value="1"/>
</dbReference>
<dbReference type="InterPro" id="IPR036249">
    <property type="entry name" value="Thioredoxin-like_sf"/>
</dbReference>
<dbReference type="PANTHER" id="PTHR42899">
    <property type="entry name" value="SPERMATOGENESIS-ASSOCIATED PROTEIN 20"/>
    <property type="match status" value="1"/>
</dbReference>
<dbReference type="GO" id="GO:0005975">
    <property type="term" value="P:carbohydrate metabolic process"/>
    <property type="evidence" value="ECO:0007669"/>
    <property type="project" value="InterPro"/>
</dbReference>